<name>A0A0C2E090_9BILA</name>
<feature type="transmembrane region" description="Helical" evidence="7">
    <location>
        <begin position="155"/>
        <end position="176"/>
    </location>
</feature>
<dbReference type="GO" id="GO:0015165">
    <property type="term" value="F:pyrimidine nucleotide-sugar transmembrane transporter activity"/>
    <property type="evidence" value="ECO:0007669"/>
    <property type="project" value="InterPro"/>
</dbReference>
<keyword evidence="5 7" id="KW-1133">Transmembrane helix</keyword>
<dbReference type="InterPro" id="IPR007271">
    <property type="entry name" value="Nuc_sug_transpt"/>
</dbReference>
<dbReference type="GO" id="GO:0000139">
    <property type="term" value="C:Golgi membrane"/>
    <property type="evidence" value="ECO:0007669"/>
    <property type="project" value="InterPro"/>
</dbReference>
<dbReference type="SUPFAM" id="SSF103481">
    <property type="entry name" value="Multidrug resistance efflux transporter EmrE"/>
    <property type="match status" value="1"/>
</dbReference>
<dbReference type="PANTHER" id="PTHR10231">
    <property type="entry name" value="NUCLEOTIDE-SUGAR TRANSMEMBRANE TRANSPORTER"/>
    <property type="match status" value="1"/>
</dbReference>
<evidence type="ECO:0000313" key="8">
    <source>
        <dbReference type="EMBL" id="KIH68752.1"/>
    </source>
</evidence>
<evidence type="ECO:0000256" key="2">
    <source>
        <dbReference type="ARBA" id="ARBA00009976"/>
    </source>
</evidence>
<evidence type="ECO:0000256" key="1">
    <source>
        <dbReference type="ARBA" id="ARBA00004141"/>
    </source>
</evidence>
<evidence type="ECO:0000256" key="7">
    <source>
        <dbReference type="SAM" id="Phobius"/>
    </source>
</evidence>
<dbReference type="AlphaFoldDB" id="A0A0C2E090"/>
<dbReference type="Proteomes" id="UP000054047">
    <property type="component" value="Unassembled WGS sequence"/>
</dbReference>
<comment type="similarity">
    <text evidence="2">Belongs to the nucleotide-sugar transporter family. SLC35A subfamily.</text>
</comment>
<keyword evidence="3" id="KW-0762">Sugar transport</keyword>
<dbReference type="InterPro" id="IPR037185">
    <property type="entry name" value="EmrE-like"/>
</dbReference>
<evidence type="ECO:0000313" key="9">
    <source>
        <dbReference type="Proteomes" id="UP000054047"/>
    </source>
</evidence>
<comment type="subcellular location">
    <subcellularLocation>
        <location evidence="1">Membrane</location>
        <topology evidence="1">Multi-pass membrane protein</topology>
    </subcellularLocation>
</comment>
<feature type="transmembrane region" description="Helical" evidence="7">
    <location>
        <begin position="64"/>
        <end position="86"/>
    </location>
</feature>
<dbReference type="OrthoDB" id="408493at2759"/>
<organism evidence="8 9">
    <name type="scientific">Ancylostoma duodenale</name>
    <dbReference type="NCBI Taxonomy" id="51022"/>
    <lineage>
        <taxon>Eukaryota</taxon>
        <taxon>Metazoa</taxon>
        <taxon>Ecdysozoa</taxon>
        <taxon>Nematoda</taxon>
        <taxon>Chromadorea</taxon>
        <taxon>Rhabditida</taxon>
        <taxon>Rhabditina</taxon>
        <taxon>Rhabditomorpha</taxon>
        <taxon>Strongyloidea</taxon>
        <taxon>Ancylostomatidae</taxon>
        <taxon>Ancylostomatinae</taxon>
        <taxon>Ancylostoma</taxon>
    </lineage>
</organism>
<proteinExistence type="inferred from homology"/>
<accession>A0A0C2E090</accession>
<evidence type="ECO:0000256" key="6">
    <source>
        <dbReference type="ARBA" id="ARBA00023136"/>
    </source>
</evidence>
<protein>
    <submittedName>
        <fullName evidence="8">UDP-galactose transporter</fullName>
    </submittedName>
</protein>
<dbReference type="EMBL" id="KN726300">
    <property type="protein sequence ID" value="KIH68752.1"/>
    <property type="molecule type" value="Genomic_DNA"/>
</dbReference>
<gene>
    <name evidence="8" type="ORF">ANCDUO_00914</name>
</gene>
<keyword evidence="4 7" id="KW-0812">Transmembrane</keyword>
<keyword evidence="9" id="KW-1185">Reference proteome</keyword>
<evidence type="ECO:0000256" key="4">
    <source>
        <dbReference type="ARBA" id="ARBA00022692"/>
    </source>
</evidence>
<evidence type="ECO:0000256" key="3">
    <source>
        <dbReference type="ARBA" id="ARBA00022597"/>
    </source>
</evidence>
<keyword evidence="6 7" id="KW-0472">Membrane</keyword>
<feature type="transmembrane region" description="Helical" evidence="7">
    <location>
        <begin position="129"/>
        <end position="149"/>
    </location>
</feature>
<sequence>MKIFTTAMFMYFFLGKKLSTNQWIALMILVMGVVDVQLVYAPPDSKDTVEQKPLKVLKESKTSVWMQNVRLALVGLPVSIFSMWFYDSQNIQEDGFFRGWDALVVCLTVTNSVGGLLISIVIKYADNILKAYAQSIAIIGAAIGSWLLFDFVPGFFFTVGTALVILSILMYTMYPYQPPGFDFQRLSNAKSDLLMIKTTKGAFI</sequence>
<keyword evidence="3" id="KW-0813">Transport</keyword>
<dbReference type="NCBIfam" id="TIGR00803">
    <property type="entry name" value="nst"/>
    <property type="match status" value="1"/>
</dbReference>
<dbReference type="Pfam" id="PF04142">
    <property type="entry name" value="Nuc_sug_transp"/>
    <property type="match status" value="2"/>
</dbReference>
<evidence type="ECO:0000256" key="5">
    <source>
        <dbReference type="ARBA" id="ARBA00022989"/>
    </source>
</evidence>
<feature type="transmembrane region" description="Helical" evidence="7">
    <location>
        <begin position="23"/>
        <end position="43"/>
    </location>
</feature>
<feature type="transmembrane region" description="Helical" evidence="7">
    <location>
        <begin position="102"/>
        <end position="122"/>
    </location>
</feature>
<reference evidence="8 9" key="1">
    <citation type="submission" date="2013-12" db="EMBL/GenBank/DDBJ databases">
        <title>Draft genome of the parsitic nematode Ancylostoma duodenale.</title>
        <authorList>
            <person name="Mitreva M."/>
        </authorList>
    </citation>
    <scope>NUCLEOTIDE SEQUENCE [LARGE SCALE GENOMIC DNA]</scope>
    <source>
        <strain evidence="8 9">Zhejiang</strain>
    </source>
</reference>